<keyword evidence="5" id="KW-0493">Microtubule</keyword>
<dbReference type="GO" id="GO:0007017">
    <property type="term" value="P:microtubule-based process"/>
    <property type="evidence" value="ECO:0007669"/>
    <property type="project" value="InterPro"/>
</dbReference>
<reference evidence="12" key="2">
    <citation type="submission" date="2025-08" db="UniProtKB">
        <authorList>
            <consortium name="Ensembl"/>
        </authorList>
    </citation>
    <scope>IDENTIFICATION</scope>
</reference>
<evidence type="ECO:0000256" key="2">
    <source>
        <dbReference type="ARBA" id="ARBA00004245"/>
    </source>
</evidence>
<feature type="domain" description="Tubulin/FtsZ GTPase" evidence="11">
    <location>
        <begin position="2"/>
        <end position="74"/>
    </location>
</feature>
<dbReference type="Gene3D" id="3.40.50.1440">
    <property type="entry name" value="Tubulin/FtsZ, GTPase domain"/>
    <property type="match status" value="1"/>
</dbReference>
<dbReference type="InterPro" id="IPR036525">
    <property type="entry name" value="Tubulin/FtsZ_GTPase_sf"/>
</dbReference>
<evidence type="ECO:0000256" key="8">
    <source>
        <dbReference type="ARBA" id="ARBA00023134"/>
    </source>
</evidence>
<evidence type="ECO:0000256" key="3">
    <source>
        <dbReference type="ARBA" id="ARBA00009636"/>
    </source>
</evidence>
<evidence type="ECO:0000256" key="6">
    <source>
        <dbReference type="ARBA" id="ARBA00022741"/>
    </source>
</evidence>
<dbReference type="Pfam" id="PF00091">
    <property type="entry name" value="Tubulin"/>
    <property type="match status" value="1"/>
</dbReference>
<evidence type="ECO:0000313" key="13">
    <source>
        <dbReference type="Proteomes" id="UP000314982"/>
    </source>
</evidence>
<evidence type="ECO:0000256" key="7">
    <source>
        <dbReference type="ARBA" id="ARBA00022801"/>
    </source>
</evidence>
<keyword evidence="13" id="KW-1185">Reference proteome</keyword>
<keyword evidence="7" id="KW-0378">Hydrolase</keyword>
<comment type="catalytic activity">
    <reaction evidence="10">
        <text>GTP + H2O = GDP + phosphate + H(+)</text>
        <dbReference type="Rhea" id="RHEA:19669"/>
        <dbReference type="ChEBI" id="CHEBI:15377"/>
        <dbReference type="ChEBI" id="CHEBI:15378"/>
        <dbReference type="ChEBI" id="CHEBI:37565"/>
        <dbReference type="ChEBI" id="CHEBI:43474"/>
        <dbReference type="ChEBI" id="CHEBI:58189"/>
    </reaction>
    <physiologicalReaction direction="left-to-right" evidence="10">
        <dbReference type="Rhea" id="RHEA:19670"/>
    </physiologicalReaction>
</comment>
<dbReference type="GO" id="GO:0016787">
    <property type="term" value="F:hydrolase activity"/>
    <property type="evidence" value="ECO:0007669"/>
    <property type="project" value="UniProtKB-KW"/>
</dbReference>
<dbReference type="SUPFAM" id="SSF52490">
    <property type="entry name" value="Tubulin nucleotide-binding domain-like"/>
    <property type="match status" value="1"/>
</dbReference>
<evidence type="ECO:0000256" key="10">
    <source>
        <dbReference type="ARBA" id="ARBA00049117"/>
    </source>
</evidence>
<keyword evidence="9" id="KW-0206">Cytoskeleton</keyword>
<dbReference type="GO" id="GO:0005200">
    <property type="term" value="F:structural constituent of cytoskeleton"/>
    <property type="evidence" value="ECO:0007669"/>
    <property type="project" value="InterPro"/>
</dbReference>
<dbReference type="InterPro" id="IPR003008">
    <property type="entry name" value="Tubulin_FtsZ_GTPase"/>
</dbReference>
<evidence type="ECO:0000313" key="12">
    <source>
        <dbReference type="Ensembl" id="ENSHHUP00000084386.1"/>
    </source>
</evidence>
<dbReference type="PANTHER" id="PTHR11588">
    <property type="entry name" value="TUBULIN"/>
    <property type="match status" value="1"/>
</dbReference>
<accession>A0A4W5R371</accession>
<dbReference type="InterPro" id="IPR002452">
    <property type="entry name" value="Alpha_tubulin"/>
</dbReference>
<dbReference type="PRINTS" id="PR01161">
    <property type="entry name" value="TUBULIN"/>
</dbReference>
<name>A0A4W5R371_9TELE</name>
<dbReference type="GO" id="GO:0005874">
    <property type="term" value="C:microtubule"/>
    <property type="evidence" value="ECO:0007669"/>
    <property type="project" value="UniProtKB-KW"/>
</dbReference>
<dbReference type="AlphaFoldDB" id="A0A4W5R371"/>
<dbReference type="GO" id="GO:0005525">
    <property type="term" value="F:GTP binding"/>
    <property type="evidence" value="ECO:0007669"/>
    <property type="project" value="UniProtKB-KW"/>
</dbReference>
<keyword evidence="8" id="KW-0342">GTP-binding</keyword>
<dbReference type="Proteomes" id="UP000314982">
    <property type="component" value="Unassembled WGS sequence"/>
</dbReference>
<reference evidence="12" key="3">
    <citation type="submission" date="2025-09" db="UniProtKB">
        <authorList>
            <consortium name="Ensembl"/>
        </authorList>
    </citation>
    <scope>IDENTIFICATION</scope>
</reference>
<organism evidence="12 13">
    <name type="scientific">Hucho hucho</name>
    <name type="common">huchen</name>
    <dbReference type="NCBI Taxonomy" id="62062"/>
    <lineage>
        <taxon>Eukaryota</taxon>
        <taxon>Metazoa</taxon>
        <taxon>Chordata</taxon>
        <taxon>Craniata</taxon>
        <taxon>Vertebrata</taxon>
        <taxon>Euteleostomi</taxon>
        <taxon>Actinopterygii</taxon>
        <taxon>Neopterygii</taxon>
        <taxon>Teleostei</taxon>
        <taxon>Protacanthopterygii</taxon>
        <taxon>Salmoniformes</taxon>
        <taxon>Salmonidae</taxon>
        <taxon>Salmoninae</taxon>
        <taxon>Hucho</taxon>
    </lineage>
</organism>
<evidence type="ECO:0000259" key="11">
    <source>
        <dbReference type="Pfam" id="PF00091"/>
    </source>
</evidence>
<dbReference type="Ensembl" id="ENSHHUT00000087028.1">
    <property type="protein sequence ID" value="ENSHHUP00000084386.1"/>
    <property type="gene ID" value="ENSHHUG00000048931.1"/>
</dbReference>
<dbReference type="PRINTS" id="PR01162">
    <property type="entry name" value="ALPHATUBULIN"/>
</dbReference>
<keyword evidence="6" id="KW-0547">Nucleotide-binding</keyword>
<sequence>MECISVHIGQTGIQMGNACWELYCLEHGFQPDGRIQESSTASLADSSFGNFFSETGGGKHIPRAIFIDLEPTVVVVSP</sequence>
<proteinExistence type="inferred from homology"/>
<evidence type="ECO:0000256" key="1">
    <source>
        <dbReference type="ARBA" id="ARBA00001946"/>
    </source>
</evidence>
<evidence type="ECO:0000256" key="5">
    <source>
        <dbReference type="ARBA" id="ARBA00022701"/>
    </source>
</evidence>
<evidence type="ECO:0000256" key="4">
    <source>
        <dbReference type="ARBA" id="ARBA00022490"/>
    </source>
</evidence>
<comment type="cofactor">
    <cofactor evidence="1">
        <name>Mg(2+)</name>
        <dbReference type="ChEBI" id="CHEBI:18420"/>
    </cofactor>
</comment>
<comment type="similarity">
    <text evidence="3">Belongs to the tubulin family.</text>
</comment>
<dbReference type="GeneTree" id="ENSGT00940000164588"/>
<reference evidence="13" key="1">
    <citation type="submission" date="2018-06" db="EMBL/GenBank/DDBJ databases">
        <title>Genome assembly of Danube salmon.</title>
        <authorList>
            <person name="Macqueen D.J."/>
            <person name="Gundappa M.K."/>
        </authorList>
    </citation>
    <scope>NUCLEOTIDE SEQUENCE [LARGE SCALE GENOMIC DNA]</scope>
</reference>
<dbReference type="STRING" id="62062.ENSHHUP00000084386"/>
<keyword evidence="4" id="KW-0963">Cytoplasm</keyword>
<dbReference type="InterPro" id="IPR000217">
    <property type="entry name" value="Tubulin"/>
</dbReference>
<evidence type="ECO:0000256" key="9">
    <source>
        <dbReference type="ARBA" id="ARBA00023212"/>
    </source>
</evidence>
<protein>
    <recommendedName>
        <fullName evidence="11">Tubulin/FtsZ GTPase domain-containing protein</fullName>
    </recommendedName>
</protein>
<comment type="subcellular location">
    <subcellularLocation>
        <location evidence="2">Cytoplasm</location>
        <location evidence="2">Cytoskeleton</location>
    </subcellularLocation>
</comment>